<keyword evidence="1" id="KW-0472">Membrane</keyword>
<dbReference type="AlphaFoldDB" id="A0A346NIC2"/>
<feature type="transmembrane region" description="Helical" evidence="1">
    <location>
        <begin position="6"/>
        <end position="23"/>
    </location>
</feature>
<evidence type="ECO:0000313" key="2">
    <source>
        <dbReference type="EMBL" id="AXR05279.1"/>
    </source>
</evidence>
<dbReference type="RefSeq" id="WP_108565607.1">
    <property type="nucleotide sequence ID" value="NZ_CP031769.1"/>
</dbReference>
<accession>A0A346NIC2</accession>
<protein>
    <submittedName>
        <fullName evidence="2">Uncharacterized protein</fullName>
    </submittedName>
</protein>
<keyword evidence="1" id="KW-1133">Transmembrane helix</keyword>
<dbReference type="OrthoDB" id="6385850at2"/>
<dbReference type="KEGG" id="salm:D0Y50_02165"/>
<proteinExistence type="predicted"/>
<keyword evidence="3" id="KW-1185">Reference proteome</keyword>
<reference evidence="2 3" key="1">
    <citation type="submission" date="2018-08" db="EMBL/GenBank/DDBJ databases">
        <title>Salinimonas sediminis sp. nov., a piezophilic bacterium isolated from a deep-sea sediment sample from the New Britain Trench.</title>
        <authorList>
            <person name="Cao J."/>
        </authorList>
    </citation>
    <scope>NUCLEOTIDE SEQUENCE [LARGE SCALE GENOMIC DNA]</scope>
    <source>
        <strain evidence="2 3">N102</strain>
    </source>
</reference>
<evidence type="ECO:0000256" key="1">
    <source>
        <dbReference type="SAM" id="Phobius"/>
    </source>
</evidence>
<sequence length="115" mass="12900">MSVYLLISGSIFGLYVIVNLWAMSSNRLNRPAYVLAEFDGIVGVRHNSLSRLFAGFTTFVSKQHISRIQVTQECLTLFTDNNDTVDIWLSDQYLGSNASYAKLLFPKAEFINSPA</sequence>
<evidence type="ECO:0000313" key="3">
    <source>
        <dbReference type="Proteomes" id="UP000262073"/>
    </source>
</evidence>
<gene>
    <name evidence="2" type="ORF">D0Y50_02165</name>
</gene>
<organism evidence="2 3">
    <name type="scientific">Salinimonas sediminis</name>
    <dbReference type="NCBI Taxonomy" id="2303538"/>
    <lineage>
        <taxon>Bacteria</taxon>
        <taxon>Pseudomonadati</taxon>
        <taxon>Pseudomonadota</taxon>
        <taxon>Gammaproteobacteria</taxon>
        <taxon>Alteromonadales</taxon>
        <taxon>Alteromonadaceae</taxon>
        <taxon>Alteromonas/Salinimonas group</taxon>
        <taxon>Salinimonas</taxon>
    </lineage>
</organism>
<dbReference type="Proteomes" id="UP000262073">
    <property type="component" value="Chromosome"/>
</dbReference>
<keyword evidence="1" id="KW-0812">Transmembrane</keyword>
<dbReference type="EMBL" id="CP031769">
    <property type="protein sequence ID" value="AXR05279.1"/>
    <property type="molecule type" value="Genomic_DNA"/>
</dbReference>
<name>A0A346NIC2_9ALTE</name>